<feature type="transmembrane region" description="Helical" evidence="8">
    <location>
        <begin position="501"/>
        <end position="534"/>
    </location>
</feature>
<evidence type="ECO:0000256" key="3">
    <source>
        <dbReference type="ARBA" id="ARBA00022448"/>
    </source>
</evidence>
<dbReference type="AlphaFoldDB" id="D5HBK0"/>
<dbReference type="EMBL" id="FP565814">
    <property type="protein sequence ID" value="CBH25405.1"/>
    <property type="molecule type" value="Genomic_DNA"/>
</dbReference>
<reference evidence="13" key="2">
    <citation type="submission" date="2010-04" db="EMBL/GenBank/DDBJ databases">
        <title>Genome sequence of Salinibacter ruber M8.</title>
        <authorList>
            <consortium name="Genoscope"/>
        </authorList>
    </citation>
    <scope>NUCLEOTIDE SEQUENCE [LARGE SCALE GENOMIC DNA]</scope>
    <source>
        <strain evidence="13">M8</strain>
    </source>
</reference>
<feature type="transmembrane region" description="Helical" evidence="8">
    <location>
        <begin position="459"/>
        <end position="481"/>
    </location>
</feature>
<keyword evidence="4 8" id="KW-0812">Transmembrane</keyword>
<feature type="domain" description="Prokaryotic cation-chloride cotransporter second C-terminal subdomain" evidence="10">
    <location>
        <begin position="707"/>
        <end position="839"/>
    </location>
</feature>
<keyword evidence="3" id="KW-0813">Transport</keyword>
<comment type="similarity">
    <text evidence="2">Belongs to the SLC12A transporter family.</text>
</comment>
<dbReference type="PATRIC" id="fig|761659.10.peg.2705"/>
<evidence type="ECO:0000259" key="10">
    <source>
        <dbReference type="Pfam" id="PF21554"/>
    </source>
</evidence>
<dbReference type="KEGG" id="srm:SRM_02484"/>
<dbReference type="GO" id="GO:0016020">
    <property type="term" value="C:membrane"/>
    <property type="evidence" value="ECO:0007669"/>
    <property type="project" value="UniProtKB-SubCell"/>
</dbReference>
<evidence type="ECO:0000256" key="4">
    <source>
        <dbReference type="ARBA" id="ARBA00022692"/>
    </source>
</evidence>
<dbReference type="PANTHER" id="PTHR11827">
    <property type="entry name" value="SOLUTE CARRIER FAMILY 12, CATION COTRANSPORTERS"/>
    <property type="match status" value="1"/>
</dbReference>
<evidence type="ECO:0000259" key="11">
    <source>
        <dbReference type="Pfam" id="PF21555"/>
    </source>
</evidence>
<dbReference type="Pfam" id="PF21555">
    <property type="entry name" value="CCC_C_1st_pro"/>
    <property type="match status" value="1"/>
</dbReference>
<feature type="region of interest" description="Disordered" evidence="7">
    <location>
        <begin position="34"/>
        <end position="62"/>
    </location>
</feature>
<feature type="transmembrane region" description="Helical" evidence="8">
    <location>
        <begin position="186"/>
        <end position="206"/>
    </location>
</feature>
<evidence type="ECO:0000256" key="5">
    <source>
        <dbReference type="ARBA" id="ARBA00022989"/>
    </source>
</evidence>
<feature type="transmembrane region" description="Helical" evidence="8">
    <location>
        <begin position="154"/>
        <end position="174"/>
    </location>
</feature>
<dbReference type="InterPro" id="IPR048753">
    <property type="entry name" value="CCC_C_1st_subdom"/>
</dbReference>
<dbReference type="InterPro" id="IPR004842">
    <property type="entry name" value="SLC12A_fam"/>
</dbReference>
<keyword evidence="6 8" id="KW-0472">Membrane</keyword>
<comment type="subcellular location">
    <subcellularLocation>
        <location evidence="1">Membrane</location>
        <topology evidence="1">Multi-pass membrane protein</topology>
    </subcellularLocation>
</comment>
<feature type="domain" description="Amino acid permease/ SLC12A" evidence="9">
    <location>
        <begin position="127"/>
        <end position="536"/>
    </location>
</feature>
<protein>
    <submittedName>
        <fullName evidence="12">Na-K-Cl cotransporter, putative</fullName>
    </submittedName>
</protein>
<evidence type="ECO:0000256" key="7">
    <source>
        <dbReference type="SAM" id="MobiDB-lite"/>
    </source>
</evidence>
<dbReference type="Pfam" id="PF00324">
    <property type="entry name" value="AA_permease"/>
    <property type="match status" value="1"/>
</dbReference>
<sequence>MCGGTWCPRANRRGARTAPAAPCASVVSHEYGAPLPASPSSPQRPVRGAQFATGTGDPARCHCSTKQPIAAAAMTAPQPDNGAETPPAPSNPDAQAAPDDTAEMDARMTPEEAPISGRKKFGTFGGVFTPTVLTILGVIMYLREGWIIGNAGLLGGLLIITLGFAITLCTALAMSSITTNIRIGAGGAYAVIAQSLGLEVGGSVGIPRYLSQAFAVTMYVFGFREGWLFVFPSHPALLVDIATFATLYGIAYVSADFAIRVQYLIMALIGASLVSIAAAAATGSMQYGLGEVQLWGDFTGTPADPTRPNSFWIVFAVFFPATTGIMAGANMSGDLKDPKRSIPVGTLAAVGVSFVIYVVLAVWLALSATPEEMVSSYTVMVDKAYWPPAVLAGLLGATFSSALASLVGAGRILQAMGAHRVVPKADWLAHLAPDGEPRHSMMVTGAIIFASLMVRDLNAIAPLITMFFLVTYAMICAAVLIEQGLGLVSFRPRLRIPIWVSFLGLAGSLLAMFIINPTVSVVALVVTLGFYVILARHQLDAPFEDVRSGMFVALAEWAAKKVTELPTMQERAWKPNLLVPVEQSSALRGSFLTLQDLTAPQGSVKIVGLSPNGRPDVLTDQLDTLTAAFRERDIFTSATVIDAGGFAEGLRAGMQALRGAFFNPNIVFLRMPTSPEREADYRHVIAEADRENVGTLLYAPHPRAALGQRQTINVWIRDRSPDWRISMEIGNLDLALLTGYKLSQNWDAQMRLVTAVADPDQQGTAQDFLEKLIDLGRFPDSTAVVGTDPFDAYIKAAPQADLNIFGLQPEPDFDTIRRLVDQTDSTCMFVRDSGRESALA</sequence>
<evidence type="ECO:0000256" key="6">
    <source>
        <dbReference type="ARBA" id="ARBA00023136"/>
    </source>
</evidence>
<name>D5HBK0_SALRM</name>
<feature type="transmembrane region" description="Helical" evidence="8">
    <location>
        <begin position="386"/>
        <end position="410"/>
    </location>
</feature>
<evidence type="ECO:0000256" key="2">
    <source>
        <dbReference type="ARBA" id="ARBA00010593"/>
    </source>
</evidence>
<dbReference type="GO" id="GO:0015377">
    <property type="term" value="F:chloride:monoatomic cation symporter activity"/>
    <property type="evidence" value="ECO:0007669"/>
    <property type="project" value="InterPro"/>
</dbReference>
<keyword evidence="5 8" id="KW-1133">Transmembrane helix</keyword>
<feature type="transmembrane region" description="Helical" evidence="8">
    <location>
        <begin position="226"/>
        <end position="251"/>
    </location>
</feature>
<feature type="domain" description="Prokaryotic cation-chloride cotransporter first C-terminal subdomain" evidence="11">
    <location>
        <begin position="579"/>
        <end position="706"/>
    </location>
</feature>
<feature type="region of interest" description="Disordered" evidence="7">
    <location>
        <begin position="76"/>
        <end position="102"/>
    </location>
</feature>
<dbReference type="InterPro" id="IPR004841">
    <property type="entry name" value="AA-permease/SLC12A_dom"/>
</dbReference>
<reference evidence="12 13" key="1">
    <citation type="journal article" date="2010" name="ISME J.">
        <title>Fine-scale evolution: genomic, phenotypic and ecological differentiation in two coexisting Salinibacter ruber strains.</title>
        <authorList>
            <person name="Pena A."/>
            <person name="Teeling H."/>
            <person name="Huerta-Cepas J."/>
            <person name="Santos F."/>
            <person name="Yarza P."/>
            <person name="Brito-Echeverria J."/>
            <person name="Lucio M."/>
            <person name="Schmitt-Kopplin P."/>
            <person name="Meseguer I."/>
            <person name="Schenowitz C."/>
            <person name="Dossat C."/>
            <person name="Barbe V."/>
            <person name="Dopazo J."/>
            <person name="Rossello-Mora R."/>
            <person name="Schuler M."/>
            <person name="Glockner F.O."/>
            <person name="Amann R."/>
            <person name="Gabaldon T."/>
            <person name="Anton J."/>
        </authorList>
    </citation>
    <scope>NUCLEOTIDE SEQUENCE [LARGE SCALE GENOMIC DNA]</scope>
    <source>
        <strain evidence="12 13">M8</strain>
    </source>
</reference>
<dbReference type="FunFam" id="1.20.1740.10:FF:000013">
    <property type="entry name" value="Solute carrier family 12 member"/>
    <property type="match status" value="1"/>
</dbReference>
<evidence type="ECO:0000256" key="1">
    <source>
        <dbReference type="ARBA" id="ARBA00004141"/>
    </source>
</evidence>
<feature type="transmembrane region" description="Helical" evidence="8">
    <location>
        <begin position="341"/>
        <end position="366"/>
    </location>
</feature>
<organism evidence="12 13">
    <name type="scientific">Salinibacter ruber (strain M8)</name>
    <dbReference type="NCBI Taxonomy" id="761659"/>
    <lineage>
        <taxon>Bacteria</taxon>
        <taxon>Pseudomonadati</taxon>
        <taxon>Rhodothermota</taxon>
        <taxon>Rhodothermia</taxon>
        <taxon>Rhodothermales</taxon>
        <taxon>Salinibacteraceae</taxon>
        <taxon>Salinibacter</taxon>
    </lineage>
</organism>
<accession>D5HBK0</accession>
<evidence type="ECO:0000313" key="12">
    <source>
        <dbReference type="EMBL" id="CBH25405.1"/>
    </source>
</evidence>
<dbReference type="Pfam" id="PF21554">
    <property type="entry name" value="CCC_C_2nd_pro"/>
    <property type="match status" value="1"/>
</dbReference>
<evidence type="ECO:0000313" key="13">
    <source>
        <dbReference type="Proteomes" id="UP000000933"/>
    </source>
</evidence>
<gene>
    <name evidence="12" type="primary">potE</name>
    <name evidence="12" type="ordered locus">SRM_02484</name>
</gene>
<feature type="transmembrane region" description="Helical" evidence="8">
    <location>
        <begin position="309"/>
        <end position="329"/>
    </location>
</feature>
<feature type="transmembrane region" description="Helical" evidence="8">
    <location>
        <begin position="121"/>
        <end position="142"/>
    </location>
</feature>
<evidence type="ECO:0000256" key="8">
    <source>
        <dbReference type="SAM" id="Phobius"/>
    </source>
</evidence>
<proteinExistence type="inferred from homology"/>
<dbReference type="Gene3D" id="1.20.1740.10">
    <property type="entry name" value="Amino acid/polyamine transporter I"/>
    <property type="match status" value="1"/>
</dbReference>
<evidence type="ECO:0000259" key="9">
    <source>
        <dbReference type="Pfam" id="PF00324"/>
    </source>
</evidence>
<dbReference type="HOGENOM" id="CLU_001883_3_1_10"/>
<feature type="transmembrane region" description="Helical" evidence="8">
    <location>
        <begin position="263"/>
        <end position="289"/>
    </location>
</feature>
<dbReference type="Proteomes" id="UP000000933">
    <property type="component" value="Chromosome"/>
</dbReference>
<dbReference type="PANTHER" id="PTHR11827:SF72">
    <property type="entry name" value="GH08340P"/>
    <property type="match status" value="1"/>
</dbReference>
<dbReference type="InterPro" id="IPR048752">
    <property type="entry name" value="CCC_C_2nd_subdom"/>
</dbReference>